<evidence type="ECO:0000256" key="1">
    <source>
        <dbReference type="SAM" id="Phobius"/>
    </source>
</evidence>
<evidence type="ECO:0000313" key="2">
    <source>
        <dbReference type="EMBL" id="CAD7275941.1"/>
    </source>
</evidence>
<dbReference type="GO" id="GO:0016020">
    <property type="term" value="C:membrane"/>
    <property type="evidence" value="ECO:0007669"/>
    <property type="project" value="TreeGrafter"/>
</dbReference>
<keyword evidence="3" id="KW-1185">Reference proteome</keyword>
<dbReference type="InterPro" id="IPR051697">
    <property type="entry name" value="Patched_domain-protein"/>
</dbReference>
<sequence>MKCVSLGVQKMFYSLGFKIGRYPAFFVGMSLLMCIMLQASMRSISFNAGQNEYVAPRNTESRKDEIVHNYFNSLQYKCQKDFTEPNTTMLAGKLMPDRVATMFNVLGVIVKAKDGGSVLRQKVFREINLIQQEILKVQIESLHRKWQYADVCLPMYPKCDEEK</sequence>
<dbReference type="AlphaFoldDB" id="A0A7R9GCL2"/>
<dbReference type="OrthoDB" id="6510177at2759"/>
<dbReference type="PANTHER" id="PTHR10796:SF92">
    <property type="entry name" value="PATCHED-RELATED, ISOFORM A"/>
    <property type="match status" value="1"/>
</dbReference>
<keyword evidence="1" id="KW-0812">Transmembrane</keyword>
<dbReference type="EMBL" id="OA882548">
    <property type="protein sequence ID" value="CAD7275941.1"/>
    <property type="molecule type" value="Genomic_DNA"/>
</dbReference>
<evidence type="ECO:0000313" key="3">
    <source>
        <dbReference type="Proteomes" id="UP000678499"/>
    </source>
</evidence>
<reference evidence="2" key="1">
    <citation type="submission" date="2020-11" db="EMBL/GenBank/DDBJ databases">
        <authorList>
            <person name="Tran Van P."/>
        </authorList>
    </citation>
    <scope>NUCLEOTIDE SEQUENCE</scope>
</reference>
<accession>A0A7R9GCL2</accession>
<proteinExistence type="predicted"/>
<keyword evidence="1" id="KW-0472">Membrane</keyword>
<dbReference type="PANTHER" id="PTHR10796">
    <property type="entry name" value="PATCHED-RELATED"/>
    <property type="match status" value="1"/>
</dbReference>
<organism evidence="2">
    <name type="scientific">Notodromas monacha</name>
    <dbReference type="NCBI Taxonomy" id="399045"/>
    <lineage>
        <taxon>Eukaryota</taxon>
        <taxon>Metazoa</taxon>
        <taxon>Ecdysozoa</taxon>
        <taxon>Arthropoda</taxon>
        <taxon>Crustacea</taxon>
        <taxon>Oligostraca</taxon>
        <taxon>Ostracoda</taxon>
        <taxon>Podocopa</taxon>
        <taxon>Podocopida</taxon>
        <taxon>Cypridocopina</taxon>
        <taxon>Cypridoidea</taxon>
        <taxon>Cyprididae</taxon>
        <taxon>Notodromas</taxon>
    </lineage>
</organism>
<keyword evidence="1" id="KW-1133">Transmembrane helix</keyword>
<feature type="transmembrane region" description="Helical" evidence="1">
    <location>
        <begin position="20"/>
        <end position="37"/>
    </location>
</feature>
<gene>
    <name evidence="2" type="ORF">NMOB1V02_LOCUS3724</name>
</gene>
<dbReference type="EMBL" id="CAJPEX010000511">
    <property type="protein sequence ID" value="CAG0916093.1"/>
    <property type="molecule type" value="Genomic_DNA"/>
</dbReference>
<name>A0A7R9GCL2_9CRUS</name>
<protein>
    <submittedName>
        <fullName evidence="2">Uncharacterized protein</fullName>
    </submittedName>
</protein>
<dbReference type="Proteomes" id="UP000678499">
    <property type="component" value="Unassembled WGS sequence"/>
</dbReference>
<feature type="non-terminal residue" evidence="2">
    <location>
        <position position="1"/>
    </location>
</feature>